<feature type="chain" id="PRO_5040822665" description="J domain-containing protein" evidence="2">
    <location>
        <begin position="35"/>
        <end position="459"/>
    </location>
</feature>
<dbReference type="Gene3D" id="1.10.287.110">
    <property type="entry name" value="DnaJ domain"/>
    <property type="match status" value="1"/>
</dbReference>
<feature type="compositionally biased region" description="Gly residues" evidence="1">
    <location>
        <begin position="191"/>
        <end position="200"/>
    </location>
</feature>
<proteinExistence type="predicted"/>
<accession>A0A9W7A2R8</accession>
<gene>
    <name evidence="4" type="ORF">TrLO_g9153</name>
</gene>
<dbReference type="InterPro" id="IPR036869">
    <property type="entry name" value="J_dom_sf"/>
</dbReference>
<dbReference type="InterPro" id="IPR018253">
    <property type="entry name" value="DnaJ_domain_CS"/>
</dbReference>
<dbReference type="PROSITE" id="PS00636">
    <property type="entry name" value="DNAJ_1"/>
    <property type="match status" value="1"/>
</dbReference>
<feature type="compositionally biased region" description="Gly residues" evidence="1">
    <location>
        <begin position="133"/>
        <end position="181"/>
    </location>
</feature>
<keyword evidence="5" id="KW-1185">Reference proteome</keyword>
<dbReference type="PRINTS" id="PR00625">
    <property type="entry name" value="JDOMAIN"/>
</dbReference>
<dbReference type="GO" id="GO:0051082">
    <property type="term" value="F:unfolded protein binding"/>
    <property type="evidence" value="ECO:0007669"/>
    <property type="project" value="TreeGrafter"/>
</dbReference>
<dbReference type="Proteomes" id="UP001165122">
    <property type="component" value="Unassembled WGS sequence"/>
</dbReference>
<comment type="caution">
    <text evidence="4">The sequence shown here is derived from an EMBL/GenBank/DDBJ whole genome shotgun (WGS) entry which is preliminary data.</text>
</comment>
<evidence type="ECO:0000313" key="4">
    <source>
        <dbReference type="EMBL" id="GMH61995.1"/>
    </source>
</evidence>
<dbReference type="GO" id="GO:0051087">
    <property type="term" value="F:protein-folding chaperone binding"/>
    <property type="evidence" value="ECO:0007669"/>
    <property type="project" value="TreeGrafter"/>
</dbReference>
<keyword evidence="2" id="KW-0732">Signal</keyword>
<organism evidence="4 5">
    <name type="scientific">Triparma laevis f. longispina</name>
    <dbReference type="NCBI Taxonomy" id="1714387"/>
    <lineage>
        <taxon>Eukaryota</taxon>
        <taxon>Sar</taxon>
        <taxon>Stramenopiles</taxon>
        <taxon>Ochrophyta</taxon>
        <taxon>Bolidophyceae</taxon>
        <taxon>Parmales</taxon>
        <taxon>Triparmaceae</taxon>
        <taxon>Triparma</taxon>
    </lineage>
</organism>
<dbReference type="InterPro" id="IPR001623">
    <property type="entry name" value="DnaJ_domain"/>
</dbReference>
<feature type="region of interest" description="Disordered" evidence="1">
    <location>
        <begin position="117"/>
        <end position="220"/>
    </location>
</feature>
<dbReference type="PANTHER" id="PTHR43948">
    <property type="entry name" value="DNAJ HOMOLOG SUBFAMILY B"/>
    <property type="match status" value="1"/>
</dbReference>
<dbReference type="PANTHER" id="PTHR43948:SF14">
    <property type="entry name" value="PROTEIN DNAJ, PUTATIVE-RELATED"/>
    <property type="match status" value="1"/>
</dbReference>
<reference evidence="5" key="1">
    <citation type="journal article" date="2023" name="Commun. Biol.">
        <title>Genome analysis of Parmales, the sister group of diatoms, reveals the evolutionary specialization of diatoms from phago-mixotrophs to photoautotrophs.</title>
        <authorList>
            <person name="Ban H."/>
            <person name="Sato S."/>
            <person name="Yoshikawa S."/>
            <person name="Yamada K."/>
            <person name="Nakamura Y."/>
            <person name="Ichinomiya M."/>
            <person name="Sato N."/>
            <person name="Blanc-Mathieu R."/>
            <person name="Endo H."/>
            <person name="Kuwata A."/>
            <person name="Ogata H."/>
        </authorList>
    </citation>
    <scope>NUCLEOTIDE SEQUENCE [LARGE SCALE GENOMIC DNA]</scope>
    <source>
        <strain evidence="5">NIES 3700</strain>
    </source>
</reference>
<evidence type="ECO:0000256" key="1">
    <source>
        <dbReference type="SAM" id="MobiDB-lite"/>
    </source>
</evidence>
<dbReference type="Pfam" id="PF00226">
    <property type="entry name" value="DnaJ"/>
    <property type="match status" value="1"/>
</dbReference>
<protein>
    <recommendedName>
        <fullName evidence="3">J domain-containing protein</fullName>
    </recommendedName>
</protein>
<sequence>MPHRIPIRSAGRRTLLLLLLLLLLLSTSPILVEAAKKKKTQKAKANIKSNDYYKVLGLKRSASQKDIKKAYRKLALQYHPDKNPDDPKASDKFMLVSEAYNTLGDEEMKRIYDKHGKEGVQSKERGGDPESWGPGGGGGGGFNRGRGGEGFPGGGGGSNFRFHGGGGGRQRGGGGGGGGGFDPFEMFSNMFGGGGGGGGQRRQQAAPPLKERTHSDLFSSHVSKLSSTKFPDSKSKHIWLIIYHYKQQSLSDLTTELNDKMSHFLKIGGVICDGKKNVKICGSKPKGNTGAKISIVVNGEEVFFEDPNPKNPRTKDIYLFALNNLPKKGVIDVNRSSDITSKLFVVGDKAVILLTDKYDLSLKYVSQSYKYRNGNGVKFGVSRGKNLELGRFFKVKKYPVVVYVEKDNSENGFKVLKRWEGGGEELGNWLGEVLGEEKGERGGKKKKYASYNFKKNGEI</sequence>
<name>A0A9W7A2R8_9STRA</name>
<evidence type="ECO:0000313" key="5">
    <source>
        <dbReference type="Proteomes" id="UP001165122"/>
    </source>
</evidence>
<dbReference type="GO" id="GO:0005737">
    <property type="term" value="C:cytoplasm"/>
    <property type="evidence" value="ECO:0007669"/>
    <property type="project" value="TreeGrafter"/>
</dbReference>
<dbReference type="SMART" id="SM00271">
    <property type="entry name" value="DnaJ"/>
    <property type="match status" value="1"/>
</dbReference>
<feature type="compositionally biased region" description="Basic and acidic residues" evidence="1">
    <location>
        <begin position="117"/>
        <end position="128"/>
    </location>
</feature>
<dbReference type="OrthoDB" id="10250354at2759"/>
<dbReference type="EMBL" id="BRXW01000512">
    <property type="protein sequence ID" value="GMH61995.1"/>
    <property type="molecule type" value="Genomic_DNA"/>
</dbReference>
<evidence type="ECO:0000259" key="3">
    <source>
        <dbReference type="PROSITE" id="PS50076"/>
    </source>
</evidence>
<dbReference type="PROSITE" id="PS50076">
    <property type="entry name" value="DNAJ_2"/>
    <property type="match status" value="1"/>
</dbReference>
<dbReference type="GO" id="GO:0005634">
    <property type="term" value="C:nucleus"/>
    <property type="evidence" value="ECO:0007669"/>
    <property type="project" value="TreeGrafter"/>
</dbReference>
<dbReference type="SUPFAM" id="SSF46565">
    <property type="entry name" value="Chaperone J-domain"/>
    <property type="match status" value="1"/>
</dbReference>
<dbReference type="GO" id="GO:0044183">
    <property type="term" value="F:protein folding chaperone"/>
    <property type="evidence" value="ECO:0007669"/>
    <property type="project" value="TreeGrafter"/>
</dbReference>
<evidence type="ECO:0000256" key="2">
    <source>
        <dbReference type="SAM" id="SignalP"/>
    </source>
</evidence>
<feature type="signal peptide" evidence="2">
    <location>
        <begin position="1"/>
        <end position="34"/>
    </location>
</feature>
<dbReference type="AlphaFoldDB" id="A0A9W7A2R8"/>
<dbReference type="CDD" id="cd06257">
    <property type="entry name" value="DnaJ"/>
    <property type="match status" value="1"/>
</dbReference>
<feature type="domain" description="J" evidence="3">
    <location>
        <begin position="51"/>
        <end position="116"/>
    </location>
</feature>